<feature type="compositionally biased region" description="Basic and acidic residues" evidence="1">
    <location>
        <begin position="86"/>
        <end position="108"/>
    </location>
</feature>
<evidence type="ECO:0000256" key="1">
    <source>
        <dbReference type="SAM" id="MobiDB-lite"/>
    </source>
</evidence>
<gene>
    <name evidence="2" type="ORF">GCM10009863_16460</name>
</gene>
<protein>
    <recommendedName>
        <fullName evidence="4">Secreted protein</fullName>
    </recommendedName>
</protein>
<accession>A0ABP6C6L6</accession>
<evidence type="ECO:0008006" key="4">
    <source>
        <dbReference type="Google" id="ProtNLM"/>
    </source>
</evidence>
<comment type="caution">
    <text evidence="2">The sequence shown here is derived from an EMBL/GenBank/DDBJ whole genome shotgun (WGS) entry which is preliminary data.</text>
</comment>
<proteinExistence type="predicted"/>
<dbReference type="Proteomes" id="UP001501447">
    <property type="component" value="Unassembled WGS sequence"/>
</dbReference>
<feature type="region of interest" description="Disordered" evidence="1">
    <location>
        <begin position="71"/>
        <end position="108"/>
    </location>
</feature>
<sequence length="108" mass="11626">MLLAVAAAAGAVAAVGVVGGLRRLVVLGIDVENQCVHRAPLLVGFLGDPPRVRDRHAMEWKPVRAVRPGRRYTGARSYRPTGTDSPRGDAAGERQHQDGEGEEMERFA</sequence>
<organism evidence="2 3">
    <name type="scientific">Streptomyces axinellae</name>
    <dbReference type="NCBI Taxonomy" id="552788"/>
    <lineage>
        <taxon>Bacteria</taxon>
        <taxon>Bacillati</taxon>
        <taxon>Actinomycetota</taxon>
        <taxon>Actinomycetes</taxon>
        <taxon>Kitasatosporales</taxon>
        <taxon>Streptomycetaceae</taxon>
        <taxon>Streptomyces</taxon>
    </lineage>
</organism>
<dbReference type="EMBL" id="BAAARJ010000004">
    <property type="protein sequence ID" value="GAA2603589.1"/>
    <property type="molecule type" value="Genomic_DNA"/>
</dbReference>
<reference evidence="3" key="1">
    <citation type="journal article" date="2019" name="Int. J. Syst. Evol. Microbiol.">
        <title>The Global Catalogue of Microorganisms (GCM) 10K type strain sequencing project: providing services to taxonomists for standard genome sequencing and annotation.</title>
        <authorList>
            <consortium name="The Broad Institute Genomics Platform"/>
            <consortium name="The Broad Institute Genome Sequencing Center for Infectious Disease"/>
            <person name="Wu L."/>
            <person name="Ma J."/>
        </authorList>
    </citation>
    <scope>NUCLEOTIDE SEQUENCE [LARGE SCALE GENOMIC DNA]</scope>
    <source>
        <strain evidence="3">JCM 16373</strain>
    </source>
</reference>
<keyword evidence="3" id="KW-1185">Reference proteome</keyword>
<name>A0ABP6C6L6_9ACTN</name>
<evidence type="ECO:0000313" key="2">
    <source>
        <dbReference type="EMBL" id="GAA2603589.1"/>
    </source>
</evidence>
<evidence type="ECO:0000313" key="3">
    <source>
        <dbReference type="Proteomes" id="UP001501447"/>
    </source>
</evidence>